<organism evidence="1">
    <name type="scientific">marine metagenome</name>
    <dbReference type="NCBI Taxonomy" id="408172"/>
    <lineage>
        <taxon>unclassified sequences</taxon>
        <taxon>metagenomes</taxon>
        <taxon>ecological metagenomes</taxon>
    </lineage>
</organism>
<dbReference type="EMBL" id="UINC01045294">
    <property type="protein sequence ID" value="SVB51883.1"/>
    <property type="molecule type" value="Genomic_DNA"/>
</dbReference>
<accession>A0A382EPI2</accession>
<name>A0A382EPI2_9ZZZZ</name>
<proteinExistence type="predicted"/>
<dbReference type="AlphaFoldDB" id="A0A382EPI2"/>
<protein>
    <submittedName>
        <fullName evidence="1">Uncharacterized protein</fullName>
    </submittedName>
</protein>
<sequence>MNPELEKRIAEKDDWTFPECVGLASEFSMKTRAVIAYVVIQGKNYIDGPQETKTRKDTGD</sequence>
<evidence type="ECO:0000313" key="1">
    <source>
        <dbReference type="EMBL" id="SVB51883.1"/>
    </source>
</evidence>
<reference evidence="1" key="1">
    <citation type="submission" date="2018-05" db="EMBL/GenBank/DDBJ databases">
        <authorList>
            <person name="Lanie J.A."/>
            <person name="Ng W.-L."/>
            <person name="Kazmierczak K.M."/>
            <person name="Andrzejewski T.M."/>
            <person name="Davidsen T.M."/>
            <person name="Wayne K.J."/>
            <person name="Tettelin H."/>
            <person name="Glass J.I."/>
            <person name="Rusch D."/>
            <person name="Podicherti R."/>
            <person name="Tsui H.-C.T."/>
            <person name="Winkler M.E."/>
        </authorList>
    </citation>
    <scope>NUCLEOTIDE SEQUENCE</scope>
</reference>
<gene>
    <name evidence="1" type="ORF">METZ01_LOCUS204737</name>
</gene>